<dbReference type="SUPFAM" id="SSF51735">
    <property type="entry name" value="NAD(P)-binding Rossmann-fold domains"/>
    <property type="match status" value="1"/>
</dbReference>
<proteinExistence type="predicted"/>
<protein>
    <submittedName>
        <fullName evidence="1">Dipicolinate synthase subunit A</fullName>
    </submittedName>
</protein>
<dbReference type="InterPro" id="IPR036291">
    <property type="entry name" value="NAD(P)-bd_dom_sf"/>
</dbReference>
<keyword evidence="2" id="KW-1185">Reference proteome</keyword>
<dbReference type="RefSeq" id="WP_036189708.1">
    <property type="nucleotide sequence ID" value="NZ_AVDA01000031.1"/>
</dbReference>
<dbReference type="Gene3D" id="3.40.50.720">
    <property type="entry name" value="NAD(P)-binding Rossmann-like Domain"/>
    <property type="match status" value="1"/>
</dbReference>
<dbReference type="OrthoDB" id="8840764at2"/>
<comment type="caution">
    <text evidence="1">The sequence shown here is derived from an EMBL/GenBank/DDBJ whole genome shotgun (WGS) entry which is preliminary data.</text>
</comment>
<dbReference type="STRING" id="1384049.CD29_17930"/>
<dbReference type="Proteomes" id="UP000030416">
    <property type="component" value="Unassembled WGS sequence"/>
</dbReference>
<reference evidence="1 2" key="1">
    <citation type="submission" date="2014-02" db="EMBL/GenBank/DDBJ databases">
        <title>Draft genome sequence of Lysinibacillus manganicus DSM 26584T.</title>
        <authorList>
            <person name="Zhang F."/>
            <person name="Wang G."/>
            <person name="Zhang L."/>
        </authorList>
    </citation>
    <scope>NUCLEOTIDE SEQUENCE [LARGE SCALE GENOMIC DNA]</scope>
    <source>
        <strain evidence="1 2">DSM 26584</strain>
    </source>
</reference>
<dbReference type="EMBL" id="JPVN01000031">
    <property type="protein sequence ID" value="KGR75475.1"/>
    <property type="molecule type" value="Genomic_DNA"/>
</dbReference>
<accession>A0A0A3HW88</accession>
<sequence>MGNEKWLVIGTDARLKSLAKKLSNGNRTVYYKNETVWSEELNLTAFNFQPDVVVLPIHPLPIQVAAVLGLSKARIFAGKLSEEWKEILKNHDIHYYLQDESFIWKNAQLTAEGFVSFFYNTKQAVYGKKFIITGFGRVSKMLAHVLKNIGADVCVAVRSDIQLNEAKAFRYEAVFLEDVAKVTGDYFINTIPARWFDEKFNQTIEMPIYDLASSPGCLTEDVKRSNYELLPALPGKYFPQDAAHVLYESIIGQIRGREEC</sequence>
<dbReference type="AlphaFoldDB" id="A0A0A3HW88"/>
<evidence type="ECO:0000313" key="2">
    <source>
        <dbReference type="Proteomes" id="UP000030416"/>
    </source>
</evidence>
<dbReference type="eggNOG" id="COG0169">
    <property type="taxonomic scope" value="Bacteria"/>
</dbReference>
<gene>
    <name evidence="1" type="ORF">CD29_17930</name>
</gene>
<name>A0A0A3HW88_9BACL</name>
<organism evidence="1 2">
    <name type="scientific">Ureibacillus manganicus DSM 26584</name>
    <dbReference type="NCBI Taxonomy" id="1384049"/>
    <lineage>
        <taxon>Bacteria</taxon>
        <taxon>Bacillati</taxon>
        <taxon>Bacillota</taxon>
        <taxon>Bacilli</taxon>
        <taxon>Bacillales</taxon>
        <taxon>Caryophanaceae</taxon>
        <taxon>Ureibacillus</taxon>
    </lineage>
</organism>
<evidence type="ECO:0000313" key="1">
    <source>
        <dbReference type="EMBL" id="KGR75475.1"/>
    </source>
</evidence>